<feature type="region of interest" description="Disordered" evidence="1">
    <location>
        <begin position="91"/>
        <end position="113"/>
    </location>
</feature>
<gene>
    <name evidence="3" type="ORF">GCM10009613_60670</name>
</gene>
<evidence type="ECO:0000259" key="2">
    <source>
        <dbReference type="PROSITE" id="PS50943"/>
    </source>
</evidence>
<dbReference type="Gene3D" id="1.10.260.40">
    <property type="entry name" value="lambda repressor-like DNA-binding domains"/>
    <property type="match status" value="1"/>
</dbReference>
<comment type="caution">
    <text evidence="3">The sequence shown here is derived from an EMBL/GenBank/DDBJ whole genome shotgun (WGS) entry which is preliminary data.</text>
</comment>
<dbReference type="PROSITE" id="PS50943">
    <property type="entry name" value="HTH_CROC1"/>
    <property type="match status" value="1"/>
</dbReference>
<dbReference type="CDD" id="cd00093">
    <property type="entry name" value="HTH_XRE"/>
    <property type="match status" value="1"/>
</dbReference>
<dbReference type="Pfam" id="PF01381">
    <property type="entry name" value="HTH_3"/>
    <property type="match status" value="1"/>
</dbReference>
<proteinExistence type="predicted"/>
<feature type="region of interest" description="Disordered" evidence="1">
    <location>
        <begin position="1"/>
        <end position="23"/>
    </location>
</feature>
<evidence type="ECO:0000313" key="3">
    <source>
        <dbReference type="EMBL" id="GAA1401786.1"/>
    </source>
</evidence>
<evidence type="ECO:0000256" key="1">
    <source>
        <dbReference type="SAM" id="MobiDB-lite"/>
    </source>
</evidence>
<accession>A0ABP4IXN7</accession>
<dbReference type="RefSeq" id="WP_425563692.1">
    <property type="nucleotide sequence ID" value="NZ_BAAAJK010000053.1"/>
</dbReference>
<keyword evidence="4" id="KW-1185">Reference proteome</keyword>
<dbReference type="SUPFAM" id="SSF47413">
    <property type="entry name" value="lambda repressor-like DNA-binding domains"/>
    <property type="match status" value="1"/>
</dbReference>
<protein>
    <recommendedName>
        <fullName evidence="2">HTH cro/C1-type domain-containing protein</fullName>
    </recommendedName>
</protein>
<dbReference type="InterPro" id="IPR001387">
    <property type="entry name" value="Cro/C1-type_HTH"/>
</dbReference>
<feature type="domain" description="HTH cro/C1-type" evidence="2">
    <location>
        <begin position="31"/>
        <end position="67"/>
    </location>
</feature>
<organism evidence="3 4">
    <name type="scientific">Pseudonocardia kongjuensis</name>
    <dbReference type="NCBI Taxonomy" id="102227"/>
    <lineage>
        <taxon>Bacteria</taxon>
        <taxon>Bacillati</taxon>
        <taxon>Actinomycetota</taxon>
        <taxon>Actinomycetes</taxon>
        <taxon>Pseudonocardiales</taxon>
        <taxon>Pseudonocardiaceae</taxon>
        <taxon>Pseudonocardia</taxon>
    </lineage>
</organism>
<dbReference type="InterPro" id="IPR010982">
    <property type="entry name" value="Lambda_DNA-bd_dom_sf"/>
</dbReference>
<dbReference type="EMBL" id="BAAAJK010000053">
    <property type="protein sequence ID" value="GAA1401786.1"/>
    <property type="molecule type" value="Genomic_DNA"/>
</dbReference>
<sequence length="113" mass="12375">MSGYTRRMSTAADAGTRPGGRIPRWTFADRMRKVRVDLLEMQQTELARHLGVTRAAYAAWESGRTTPRNILAIARQVEALSEVPAAWILGVDSPADPGPDNEPRTDLSAQSAL</sequence>
<name>A0ABP4IXN7_9PSEU</name>
<evidence type="ECO:0000313" key="4">
    <source>
        <dbReference type="Proteomes" id="UP001501414"/>
    </source>
</evidence>
<reference evidence="4" key="1">
    <citation type="journal article" date="2019" name="Int. J. Syst. Evol. Microbiol.">
        <title>The Global Catalogue of Microorganisms (GCM) 10K type strain sequencing project: providing services to taxonomists for standard genome sequencing and annotation.</title>
        <authorList>
            <consortium name="The Broad Institute Genomics Platform"/>
            <consortium name="The Broad Institute Genome Sequencing Center for Infectious Disease"/>
            <person name="Wu L."/>
            <person name="Ma J."/>
        </authorList>
    </citation>
    <scope>NUCLEOTIDE SEQUENCE [LARGE SCALE GENOMIC DNA]</scope>
    <source>
        <strain evidence="4">JCM 11896</strain>
    </source>
</reference>
<dbReference type="Proteomes" id="UP001501414">
    <property type="component" value="Unassembled WGS sequence"/>
</dbReference>